<name>A0ABY6GH82_9BURK</name>
<evidence type="ECO:0000313" key="2">
    <source>
        <dbReference type="EMBL" id="UYG53722.1"/>
    </source>
</evidence>
<gene>
    <name evidence="2" type="ORF">M9799_17455</name>
</gene>
<sequence>MMSHQRLQWSAMFVAVGMLAGCGGGGGSDESAAGLTAVEKPPAAAATPTTPVAPPTQAAPATPATPAAPAAPATPSADKPPPGSAPPALANNAGQDAKKAIDPEDFHRHPMNGFDAWGYSYANAPLKLLISAVGPKPLLDHLESFKKAARNSEESAAASRFIDLIHAAYRNSKPVDTKGFITGLQNLAPFNKRDAAGELEFKLDTESYLRHKDPAKFLSLLAEAFRFDTFPGWSFDVDETYVHHGQERPHQVARNSFQMFQPVRLSEVKPADYASFSLQKLVDLLYAEAQAQVKWNEGDANPTTVKLRRQPSIADAQVFKRLTIQVQGPAGRPLTIFLADSVTLAVIDRKTQQRVVLTMAPREALMWSHSRYVVRIRNEHGKWMTHDDSFVSEMGPGDMGDQVELLNFAVTHIAPAP</sequence>
<dbReference type="EMBL" id="CP106882">
    <property type="protein sequence ID" value="UYG53722.1"/>
    <property type="molecule type" value="Genomic_DNA"/>
</dbReference>
<accession>A0ABY6GH82</accession>
<proteinExistence type="predicted"/>
<feature type="compositionally biased region" description="Low complexity" evidence="1">
    <location>
        <begin position="41"/>
        <end position="77"/>
    </location>
</feature>
<dbReference type="RefSeq" id="WP_231044902.1">
    <property type="nucleotide sequence ID" value="NZ_CP106882.1"/>
</dbReference>
<evidence type="ECO:0000256" key="1">
    <source>
        <dbReference type="SAM" id="MobiDB-lite"/>
    </source>
</evidence>
<geneLocation type="plasmid" evidence="2 3">
    <name>unnamed1</name>
</geneLocation>
<dbReference type="Proteomes" id="UP001162800">
    <property type="component" value="Plasmid unnamed1"/>
</dbReference>
<protein>
    <submittedName>
        <fullName evidence="2">Uncharacterized protein</fullName>
    </submittedName>
</protein>
<keyword evidence="3" id="KW-1185">Reference proteome</keyword>
<feature type="region of interest" description="Disordered" evidence="1">
    <location>
        <begin position="25"/>
        <end position="97"/>
    </location>
</feature>
<evidence type="ECO:0000313" key="3">
    <source>
        <dbReference type="Proteomes" id="UP001162800"/>
    </source>
</evidence>
<dbReference type="PROSITE" id="PS51257">
    <property type="entry name" value="PROKAR_LIPOPROTEIN"/>
    <property type="match status" value="1"/>
</dbReference>
<reference evidence="2" key="1">
    <citation type="submission" date="2022-09" db="EMBL/GenBank/DDBJ databases">
        <title>The complete genome of Acidovorax sp. 5MLIR.</title>
        <authorList>
            <person name="Liu L."/>
            <person name="Yue J."/>
            <person name="Yang F."/>
            <person name="Yuan J."/>
            <person name="Li L."/>
        </authorList>
    </citation>
    <scope>NUCLEOTIDE SEQUENCE</scope>
    <source>
        <strain evidence="2">5MLIR</strain>
        <plasmid evidence="2">unnamed1</plasmid>
    </source>
</reference>
<organism evidence="2 3">
    <name type="scientific">Comamonas endophytica</name>
    <dbReference type="NCBI Taxonomy" id="2949090"/>
    <lineage>
        <taxon>Bacteria</taxon>
        <taxon>Pseudomonadati</taxon>
        <taxon>Pseudomonadota</taxon>
        <taxon>Betaproteobacteria</taxon>
        <taxon>Burkholderiales</taxon>
        <taxon>Comamonadaceae</taxon>
        <taxon>Comamonas</taxon>
    </lineage>
</organism>
<keyword evidence="2" id="KW-0614">Plasmid</keyword>